<keyword evidence="4 5" id="KW-0274">FAD</keyword>
<accession>A0A1D8FX02</accession>
<dbReference type="GO" id="GO:0033539">
    <property type="term" value="P:fatty acid beta-oxidation using acyl-CoA dehydrogenase"/>
    <property type="evidence" value="ECO:0007669"/>
    <property type="project" value="TreeGrafter"/>
</dbReference>
<dbReference type="GeneID" id="91401922"/>
<feature type="domain" description="Acyl-CoA oxidase/dehydrogenase middle" evidence="7">
    <location>
        <begin position="129"/>
        <end position="223"/>
    </location>
</feature>
<dbReference type="InterPro" id="IPR036250">
    <property type="entry name" value="AcylCo_DH-like_C"/>
</dbReference>
<dbReference type="Gene3D" id="2.40.110.10">
    <property type="entry name" value="Butyryl-CoA Dehydrogenase, subunit A, domain 2"/>
    <property type="match status" value="1"/>
</dbReference>
<evidence type="ECO:0000256" key="1">
    <source>
        <dbReference type="ARBA" id="ARBA00001974"/>
    </source>
</evidence>
<evidence type="ECO:0000313" key="9">
    <source>
        <dbReference type="Proteomes" id="UP000095349"/>
    </source>
</evidence>
<dbReference type="GO" id="GO:0050660">
    <property type="term" value="F:flavin adenine dinucleotide binding"/>
    <property type="evidence" value="ECO:0007669"/>
    <property type="project" value="InterPro"/>
</dbReference>
<dbReference type="SUPFAM" id="SSF47203">
    <property type="entry name" value="Acyl-CoA dehydrogenase C-terminal domain-like"/>
    <property type="match status" value="1"/>
</dbReference>
<comment type="similarity">
    <text evidence="2 5">Belongs to the acyl-CoA dehydrogenase family.</text>
</comment>
<evidence type="ECO:0000259" key="6">
    <source>
        <dbReference type="Pfam" id="PF00441"/>
    </source>
</evidence>
<dbReference type="SUPFAM" id="SSF56645">
    <property type="entry name" value="Acyl-CoA dehydrogenase NM domain-like"/>
    <property type="match status" value="1"/>
</dbReference>
<reference evidence="8 9" key="1">
    <citation type="submission" date="2016-09" db="EMBL/GenBank/DDBJ databases">
        <title>Streptomyces rubrolavendulae MJM4426 Genome sequencing and assembly.</title>
        <authorList>
            <person name="Kim J.-G."/>
        </authorList>
    </citation>
    <scope>NUCLEOTIDE SEQUENCE [LARGE SCALE GENOMIC DNA]</scope>
    <source>
        <strain evidence="8 9">MJM4426</strain>
    </source>
</reference>
<dbReference type="OrthoDB" id="3458133at2"/>
<evidence type="ECO:0000313" key="8">
    <source>
        <dbReference type="EMBL" id="AOT57685.1"/>
    </source>
</evidence>
<dbReference type="KEGG" id="srn:A4G23_00475"/>
<dbReference type="RefSeq" id="WP_031128079.1">
    <property type="nucleotide sequence ID" value="NZ_CP017316.1"/>
</dbReference>
<dbReference type="GO" id="GO:0043958">
    <property type="term" value="F:acryloyl-CoA reductase (NADH) activity"/>
    <property type="evidence" value="ECO:0007669"/>
    <property type="project" value="UniProtKB-EC"/>
</dbReference>
<dbReference type="GO" id="GO:0003995">
    <property type="term" value="F:acyl-CoA dehydrogenase activity"/>
    <property type="evidence" value="ECO:0007669"/>
    <property type="project" value="TreeGrafter"/>
</dbReference>
<dbReference type="PANTHER" id="PTHR43884:SF12">
    <property type="entry name" value="ISOVALERYL-COA DEHYDROGENASE, MITOCHONDRIAL-RELATED"/>
    <property type="match status" value="1"/>
</dbReference>
<dbReference type="Gene3D" id="1.10.540.10">
    <property type="entry name" value="Acyl-CoA dehydrogenase/oxidase, N-terminal domain"/>
    <property type="match status" value="1"/>
</dbReference>
<dbReference type="CDD" id="cd00567">
    <property type="entry name" value="ACAD"/>
    <property type="match status" value="1"/>
</dbReference>
<dbReference type="InterPro" id="IPR006091">
    <property type="entry name" value="Acyl-CoA_Oxase/DH_mid-dom"/>
</dbReference>
<dbReference type="STRING" id="285473.A4G23_00475"/>
<evidence type="ECO:0000256" key="3">
    <source>
        <dbReference type="ARBA" id="ARBA00022630"/>
    </source>
</evidence>
<dbReference type="Pfam" id="PF00441">
    <property type="entry name" value="Acyl-CoA_dh_1"/>
    <property type="match status" value="1"/>
</dbReference>
<dbReference type="InterPro" id="IPR037069">
    <property type="entry name" value="AcylCoA_DH/ox_N_sf"/>
</dbReference>
<protein>
    <submittedName>
        <fullName evidence="8">Acryloyl-CoA reductase (NADH)</fullName>
        <ecNumber evidence="8">1.3.1.95</ecNumber>
    </submittedName>
</protein>
<organism evidence="8 9">
    <name type="scientific">Streptomyces rubrolavendulae</name>
    <dbReference type="NCBI Taxonomy" id="285473"/>
    <lineage>
        <taxon>Bacteria</taxon>
        <taxon>Bacillati</taxon>
        <taxon>Actinomycetota</taxon>
        <taxon>Actinomycetes</taxon>
        <taxon>Kitasatosporales</taxon>
        <taxon>Streptomycetaceae</taxon>
        <taxon>Streptomyces</taxon>
    </lineage>
</organism>
<dbReference type="EC" id="1.3.1.95" evidence="8"/>
<dbReference type="Proteomes" id="UP000095349">
    <property type="component" value="Chromosome"/>
</dbReference>
<dbReference type="InterPro" id="IPR009100">
    <property type="entry name" value="AcylCoA_DH/oxidase_NM_dom_sf"/>
</dbReference>
<dbReference type="InterPro" id="IPR046373">
    <property type="entry name" value="Acyl-CoA_Oxase/DH_mid-dom_sf"/>
</dbReference>
<keyword evidence="5 8" id="KW-0560">Oxidoreductase</keyword>
<gene>
    <name evidence="8" type="primary">acrC_1</name>
    <name evidence="8" type="ORF">A4G23_00475</name>
</gene>
<dbReference type="PATRIC" id="fig|285473.5.peg.517"/>
<feature type="domain" description="Acyl-CoA dehydrogenase/oxidase C-terminal" evidence="6">
    <location>
        <begin position="246"/>
        <end position="374"/>
    </location>
</feature>
<dbReference type="PANTHER" id="PTHR43884">
    <property type="entry name" value="ACYL-COA DEHYDROGENASE"/>
    <property type="match status" value="1"/>
</dbReference>
<dbReference type="Gene3D" id="1.20.140.10">
    <property type="entry name" value="Butyryl-CoA Dehydrogenase, subunit A, domain 3"/>
    <property type="match status" value="1"/>
</dbReference>
<evidence type="ECO:0000259" key="7">
    <source>
        <dbReference type="Pfam" id="PF02770"/>
    </source>
</evidence>
<sequence>MHTDDERLTPLRGQAREWAADIEPHIAALDRDPGTVARLIHLPLLSRLATLGVPPEYGTPPLTVGGRRYHLRTALEKAVFFEEGARADLGLLFSVPGPDMSGTLVDALGDRAQRDWFYGRLLQRPTWTCFAMTEAGRGSDAARMSTTLTRAPDGGSLVLTGAKRYVGNAVRAGVAVVFARFAPGPLGIRAVLVDTASPGFSAEHVPTLGLRCLQLGAITLDAVEVPEDRLLGRHLPAVRQGMWGWLRTFNTWRTVIAAMGVGAAAAAHAYALRERPAATGADREHWDALARRIGAVRALTYRAARAVDDDPADGELASAAKLTAARLADDLCRAALHRLGPAARLEHPRLDKMARDAQGLELMEGTANVQRLAVFGALVRGGGARRP</sequence>
<dbReference type="EMBL" id="CP017316">
    <property type="protein sequence ID" value="AOT57685.1"/>
    <property type="molecule type" value="Genomic_DNA"/>
</dbReference>
<keyword evidence="3 5" id="KW-0285">Flavoprotein</keyword>
<evidence type="ECO:0000256" key="2">
    <source>
        <dbReference type="ARBA" id="ARBA00009347"/>
    </source>
</evidence>
<keyword evidence="9" id="KW-1185">Reference proteome</keyword>
<name>A0A1D8FX02_9ACTN</name>
<dbReference type="InterPro" id="IPR009075">
    <property type="entry name" value="AcylCo_DH/oxidase_C"/>
</dbReference>
<dbReference type="Pfam" id="PF02770">
    <property type="entry name" value="Acyl-CoA_dh_M"/>
    <property type="match status" value="1"/>
</dbReference>
<dbReference type="AlphaFoldDB" id="A0A1D8FX02"/>
<comment type="cofactor">
    <cofactor evidence="1 5">
        <name>FAD</name>
        <dbReference type="ChEBI" id="CHEBI:57692"/>
    </cofactor>
</comment>
<dbReference type="GO" id="GO:0046359">
    <property type="term" value="P:butyrate catabolic process"/>
    <property type="evidence" value="ECO:0007669"/>
    <property type="project" value="TreeGrafter"/>
</dbReference>
<evidence type="ECO:0000256" key="4">
    <source>
        <dbReference type="ARBA" id="ARBA00022827"/>
    </source>
</evidence>
<proteinExistence type="inferred from homology"/>
<evidence type="ECO:0000256" key="5">
    <source>
        <dbReference type="RuleBase" id="RU362125"/>
    </source>
</evidence>